<comment type="caution">
    <text evidence="2">The sequence shown here is derived from an EMBL/GenBank/DDBJ whole genome shotgun (WGS) entry which is preliminary data.</text>
</comment>
<gene>
    <name evidence="2" type="ORF">UT41_C0001G0022</name>
</gene>
<keyword evidence="1" id="KW-1133">Transmembrane helix</keyword>
<evidence type="ECO:0000256" key="1">
    <source>
        <dbReference type="SAM" id="Phobius"/>
    </source>
</evidence>
<feature type="transmembrane region" description="Helical" evidence="1">
    <location>
        <begin position="12"/>
        <end position="32"/>
    </location>
</feature>
<proteinExistence type="predicted"/>
<reference evidence="2 3" key="1">
    <citation type="journal article" date="2015" name="Nature">
        <title>rRNA introns, odd ribosomes, and small enigmatic genomes across a large radiation of phyla.</title>
        <authorList>
            <person name="Brown C.T."/>
            <person name="Hug L.A."/>
            <person name="Thomas B.C."/>
            <person name="Sharon I."/>
            <person name="Castelle C.J."/>
            <person name="Singh A."/>
            <person name="Wilkins M.J."/>
            <person name="Williams K.H."/>
            <person name="Banfield J.F."/>
        </authorList>
    </citation>
    <scope>NUCLEOTIDE SEQUENCE [LARGE SCALE GENOMIC DNA]</scope>
</reference>
<evidence type="ECO:0000313" key="3">
    <source>
        <dbReference type="Proteomes" id="UP000034665"/>
    </source>
</evidence>
<organism evidence="2 3">
    <name type="scientific">Candidatus Wolfebacteria bacterium GW2011_GWC2_39_22</name>
    <dbReference type="NCBI Taxonomy" id="1619013"/>
    <lineage>
        <taxon>Bacteria</taxon>
        <taxon>Candidatus Wolfeibacteriota</taxon>
    </lineage>
</organism>
<dbReference type="AlphaFoldDB" id="A0A0G0NAH4"/>
<dbReference type="Proteomes" id="UP000034665">
    <property type="component" value="Unassembled WGS sequence"/>
</dbReference>
<dbReference type="EMBL" id="LBWR01000001">
    <property type="protein sequence ID" value="KKR12478.1"/>
    <property type="molecule type" value="Genomic_DNA"/>
</dbReference>
<protein>
    <submittedName>
        <fullName evidence="2">Uncharacterized protein</fullName>
    </submittedName>
</protein>
<evidence type="ECO:0000313" key="2">
    <source>
        <dbReference type="EMBL" id="KKR12478.1"/>
    </source>
</evidence>
<keyword evidence="1" id="KW-0472">Membrane</keyword>
<accession>A0A0G0NAH4</accession>
<sequence length="149" mass="16081">MLQFFTGSGPELLTTFALLIAVTVFLNLDTSLGITRFMSDANPLGIFVGCVLGVALTFLSLGFAIYIGHNSGKVAAAGTPTQTLIAGEPYRVDATVEDSLLLTQTSTNRRVYFQLRLTDTMLRVGDLILVDNSGRWHTTRPTTKAPQSP</sequence>
<name>A0A0G0NAH4_9BACT</name>
<feature type="transmembrane region" description="Helical" evidence="1">
    <location>
        <begin position="44"/>
        <end position="67"/>
    </location>
</feature>
<keyword evidence="1" id="KW-0812">Transmembrane</keyword>